<feature type="non-terminal residue" evidence="1">
    <location>
        <position position="61"/>
    </location>
</feature>
<accession>A0A1B8S9Q1</accession>
<keyword evidence="2" id="KW-1185">Reference proteome</keyword>
<organism evidence="1 2">
    <name type="scientific">Mycolicibacter kumamotonensis</name>
    <dbReference type="NCBI Taxonomy" id="354243"/>
    <lineage>
        <taxon>Bacteria</taxon>
        <taxon>Bacillati</taxon>
        <taxon>Actinomycetota</taxon>
        <taxon>Actinomycetes</taxon>
        <taxon>Mycobacteriales</taxon>
        <taxon>Mycobacteriaceae</taxon>
        <taxon>Mycolicibacter</taxon>
    </lineage>
</organism>
<reference evidence="1 2" key="1">
    <citation type="submission" date="2015-06" db="EMBL/GenBank/DDBJ databases">
        <title>Genome sequence of Mycobacterium kumamotonense strain Roo.</title>
        <authorList>
            <person name="Greninger A.L."/>
            <person name="Cunningham G."/>
            <person name="Miller S."/>
        </authorList>
    </citation>
    <scope>NUCLEOTIDE SEQUENCE [LARGE SCALE GENOMIC DNA]</scope>
    <source>
        <strain evidence="1 2">Roo</strain>
    </source>
</reference>
<dbReference type="EMBL" id="LFOE01000074">
    <property type="protein sequence ID" value="OBY29463.1"/>
    <property type="molecule type" value="Genomic_DNA"/>
</dbReference>
<protein>
    <submittedName>
        <fullName evidence="1">Uncharacterized protein</fullName>
    </submittedName>
</protein>
<evidence type="ECO:0000313" key="1">
    <source>
        <dbReference type="EMBL" id="OBY29463.1"/>
    </source>
</evidence>
<comment type="caution">
    <text evidence="1">The sequence shown here is derived from an EMBL/GenBank/DDBJ whole genome shotgun (WGS) entry which is preliminary data.</text>
</comment>
<gene>
    <name evidence="1" type="ORF">ACT18_22840</name>
</gene>
<sequence>MSMTGQAEPARLEHLQSGVRLSGLLPEPVTVLAVTQNGPDAVTVTFQGPGGELGQRLLYRA</sequence>
<name>A0A1B8S9Q1_9MYCO</name>
<dbReference type="AlphaFoldDB" id="A0A1B8S9Q1"/>
<proteinExistence type="predicted"/>
<dbReference type="Proteomes" id="UP000092668">
    <property type="component" value="Unassembled WGS sequence"/>
</dbReference>
<evidence type="ECO:0000313" key="2">
    <source>
        <dbReference type="Proteomes" id="UP000092668"/>
    </source>
</evidence>